<dbReference type="Proteomes" id="UP000384372">
    <property type="component" value="Unassembled WGS sequence"/>
</dbReference>
<organism evidence="3 4">
    <name type="scientific">Segatella copri</name>
    <dbReference type="NCBI Taxonomy" id="165179"/>
    <lineage>
        <taxon>Bacteria</taxon>
        <taxon>Pseudomonadati</taxon>
        <taxon>Bacteroidota</taxon>
        <taxon>Bacteroidia</taxon>
        <taxon>Bacteroidales</taxon>
        <taxon>Prevotellaceae</taxon>
        <taxon>Segatella</taxon>
    </lineage>
</organism>
<dbReference type="EMBL" id="VZAD01000034">
    <property type="protein sequence ID" value="MQP11083.1"/>
    <property type="molecule type" value="Genomic_DNA"/>
</dbReference>
<reference evidence="3 4" key="1">
    <citation type="submission" date="2019-09" db="EMBL/GenBank/DDBJ databases">
        <title>Distinct polysaccharide growth profiles of human intestinal Prevotella copri isolates.</title>
        <authorList>
            <person name="Fehlner-Peach H."/>
            <person name="Magnabosco C."/>
            <person name="Raghavan V."/>
            <person name="Scher J.U."/>
            <person name="Tett A."/>
            <person name="Cox L.M."/>
            <person name="Gottsegen C."/>
            <person name="Watters A."/>
            <person name="Wiltshire- Gordon J.D."/>
            <person name="Segata N."/>
            <person name="Bonneau R."/>
            <person name="Littman D.R."/>
        </authorList>
    </citation>
    <scope>NUCLEOTIDE SEQUENCE [LARGE SCALE GENOMIC DNA]</scope>
    <source>
        <strain evidence="4">iAQ1173</strain>
    </source>
</reference>
<dbReference type="OrthoDB" id="947434at2"/>
<dbReference type="Pfam" id="PF13568">
    <property type="entry name" value="OMP_b-brl_2"/>
    <property type="match status" value="1"/>
</dbReference>
<dbReference type="AlphaFoldDB" id="A0A6A7W9B7"/>
<name>A0A6A7W9B7_9BACT</name>
<evidence type="ECO:0000259" key="2">
    <source>
        <dbReference type="Pfam" id="PF13568"/>
    </source>
</evidence>
<dbReference type="InterPro" id="IPR025665">
    <property type="entry name" value="Beta-barrel_OMP_2"/>
</dbReference>
<proteinExistence type="predicted"/>
<evidence type="ECO:0000256" key="1">
    <source>
        <dbReference type="SAM" id="SignalP"/>
    </source>
</evidence>
<accession>A0A6A7W9B7</accession>
<sequence>MRRNILSLVCLLALSLVTMAQTVESEVGRFSVIPRVGVALANWSNNRIYYASGEDKASLKSSFQAGFMGGVDVEYRATKEIGVSLGAYYAKQGFRFSSYEATIDAERRKYQGISDYHTNLHYLNVPLMVKGYVTRQLAFMVGVQAGFLLNDPKYEFTSIDIERDQYGGATYDNSQKVSDFWPAKKVDVSLPIGLSYEYMGVVLDARYNLGLTNVDDSPGHDDSCKNRVFTFSVGYRFAL</sequence>
<evidence type="ECO:0000313" key="3">
    <source>
        <dbReference type="EMBL" id="MQP11083.1"/>
    </source>
</evidence>
<evidence type="ECO:0000313" key="4">
    <source>
        <dbReference type="Proteomes" id="UP000384372"/>
    </source>
</evidence>
<gene>
    <name evidence="3" type="ORF">F7D20_03700</name>
</gene>
<feature type="chain" id="PRO_5025359718" evidence="1">
    <location>
        <begin position="21"/>
        <end position="239"/>
    </location>
</feature>
<feature type="signal peptide" evidence="1">
    <location>
        <begin position="1"/>
        <end position="20"/>
    </location>
</feature>
<keyword evidence="4" id="KW-1185">Reference proteome</keyword>
<feature type="domain" description="Outer membrane protein beta-barrel" evidence="2">
    <location>
        <begin position="20"/>
        <end position="215"/>
    </location>
</feature>
<protein>
    <submittedName>
        <fullName evidence="3">PorT family protein</fullName>
    </submittedName>
</protein>
<keyword evidence="1" id="KW-0732">Signal</keyword>
<dbReference type="RefSeq" id="WP_158462889.1">
    <property type="nucleotide sequence ID" value="NZ_VZAD01000034.1"/>
</dbReference>
<comment type="caution">
    <text evidence="3">The sequence shown here is derived from an EMBL/GenBank/DDBJ whole genome shotgun (WGS) entry which is preliminary data.</text>
</comment>